<evidence type="ECO:0000313" key="4">
    <source>
        <dbReference type="EMBL" id="MCE5974823.1"/>
    </source>
</evidence>
<dbReference type="RefSeq" id="WP_233677759.1">
    <property type="nucleotide sequence ID" value="NZ_JAJUOS010000013.1"/>
</dbReference>
<dbReference type="CDD" id="cd17574">
    <property type="entry name" value="REC_OmpR"/>
    <property type="match status" value="1"/>
</dbReference>
<dbReference type="SMART" id="SM00448">
    <property type="entry name" value="REC"/>
    <property type="match status" value="1"/>
</dbReference>
<dbReference type="Pfam" id="PF00072">
    <property type="entry name" value="Response_reg"/>
    <property type="match status" value="1"/>
</dbReference>
<dbReference type="InterPro" id="IPR011006">
    <property type="entry name" value="CheY-like_superfamily"/>
</dbReference>
<feature type="modified residue" description="4-aspartylphosphate" evidence="2">
    <location>
        <position position="54"/>
    </location>
</feature>
<organism evidence="4 5">
    <name type="scientific">Rhodobacter flavimaris</name>
    <dbReference type="NCBI Taxonomy" id="2907145"/>
    <lineage>
        <taxon>Bacteria</taxon>
        <taxon>Pseudomonadati</taxon>
        <taxon>Pseudomonadota</taxon>
        <taxon>Alphaproteobacteria</taxon>
        <taxon>Rhodobacterales</taxon>
        <taxon>Rhodobacter group</taxon>
        <taxon>Rhodobacter</taxon>
    </lineage>
</organism>
<dbReference type="InterPro" id="IPR001789">
    <property type="entry name" value="Sig_transdc_resp-reg_receiver"/>
</dbReference>
<dbReference type="PANTHER" id="PTHR44591:SF3">
    <property type="entry name" value="RESPONSE REGULATORY DOMAIN-CONTAINING PROTEIN"/>
    <property type="match status" value="1"/>
</dbReference>
<dbReference type="InterPro" id="IPR050595">
    <property type="entry name" value="Bact_response_regulator"/>
</dbReference>
<evidence type="ECO:0000259" key="3">
    <source>
        <dbReference type="PROSITE" id="PS50110"/>
    </source>
</evidence>
<protein>
    <submittedName>
        <fullName evidence="4">Response regulator</fullName>
    </submittedName>
</protein>
<dbReference type="PANTHER" id="PTHR44591">
    <property type="entry name" value="STRESS RESPONSE REGULATOR PROTEIN 1"/>
    <property type="match status" value="1"/>
</dbReference>
<dbReference type="EMBL" id="JAJUOS010000013">
    <property type="protein sequence ID" value="MCE5974823.1"/>
    <property type="molecule type" value="Genomic_DNA"/>
</dbReference>
<reference evidence="4 5" key="1">
    <citation type="submission" date="2021-12" db="EMBL/GenBank/DDBJ databases">
        <title>Sinirhodobacter sp. WL0062 is a bacterium isolated from seawater.</title>
        <authorList>
            <person name="Wang L."/>
            <person name="He W."/>
            <person name="Zhang D.-F."/>
        </authorList>
    </citation>
    <scope>NUCLEOTIDE SEQUENCE [LARGE SCALE GENOMIC DNA]</scope>
    <source>
        <strain evidence="4 5">WL0062</strain>
    </source>
</reference>
<evidence type="ECO:0000256" key="1">
    <source>
        <dbReference type="ARBA" id="ARBA00022553"/>
    </source>
</evidence>
<dbReference type="SUPFAM" id="SSF52172">
    <property type="entry name" value="CheY-like"/>
    <property type="match status" value="1"/>
</dbReference>
<dbReference type="Proteomes" id="UP001521181">
    <property type="component" value="Unassembled WGS sequence"/>
</dbReference>
<name>A0ABS8Z1T9_9RHOB</name>
<comment type="caution">
    <text evidence="4">The sequence shown here is derived from an EMBL/GenBank/DDBJ whole genome shotgun (WGS) entry which is preliminary data.</text>
</comment>
<evidence type="ECO:0000313" key="5">
    <source>
        <dbReference type="Proteomes" id="UP001521181"/>
    </source>
</evidence>
<gene>
    <name evidence="4" type="ORF">LZA78_15145</name>
</gene>
<dbReference type="Gene3D" id="3.40.50.2300">
    <property type="match status" value="1"/>
</dbReference>
<dbReference type="PROSITE" id="PS50110">
    <property type="entry name" value="RESPONSE_REGULATORY"/>
    <property type="match status" value="1"/>
</dbReference>
<feature type="domain" description="Response regulatory" evidence="3">
    <location>
        <begin position="5"/>
        <end position="121"/>
    </location>
</feature>
<keyword evidence="1 2" id="KW-0597">Phosphoprotein</keyword>
<keyword evidence="5" id="KW-1185">Reference proteome</keyword>
<accession>A0ABS8Z1T9</accession>
<evidence type="ECO:0000256" key="2">
    <source>
        <dbReference type="PROSITE-ProRule" id="PRU00169"/>
    </source>
</evidence>
<proteinExistence type="predicted"/>
<sequence length="130" mass="13796">MSGKHVLLVEDEPHIAEAIRFILTRAGWKVSLEADGAQAYARIGSERPDAVILDLMLPGSSGLEILTSLRGDATLAKLPVLMLSARGQGRDRDAAARAGATAFLAKPFANGDVLSMLEEIVTRAEAQRSA</sequence>